<comment type="subcellular location">
    <subcellularLocation>
        <location evidence="9">Cytoplasm</location>
    </subcellularLocation>
</comment>
<dbReference type="EMBL" id="FPBT01000001">
    <property type="protein sequence ID" value="SFU28742.1"/>
    <property type="molecule type" value="Genomic_DNA"/>
</dbReference>
<dbReference type="InterPro" id="IPR001980">
    <property type="entry name" value="PPAT"/>
</dbReference>
<comment type="pathway">
    <text evidence="9">Cofactor biosynthesis; coenzyme A biosynthesis; CoA from (R)-pantothenate: step 4/5.</text>
</comment>
<evidence type="ECO:0000256" key="3">
    <source>
        <dbReference type="ARBA" id="ARBA00022695"/>
    </source>
</evidence>
<dbReference type="CDD" id="cd02163">
    <property type="entry name" value="PPAT"/>
    <property type="match status" value="1"/>
</dbReference>
<evidence type="ECO:0000313" key="12">
    <source>
        <dbReference type="Proteomes" id="UP000198817"/>
    </source>
</evidence>
<reference evidence="11 12" key="1">
    <citation type="submission" date="2016-10" db="EMBL/GenBank/DDBJ databases">
        <authorList>
            <person name="de Groot N.N."/>
        </authorList>
    </citation>
    <scope>NUCLEOTIDE SEQUENCE [LARGE SCALE GENOMIC DNA]</scope>
    <source>
        <strain evidence="11 12">KHGC13</strain>
    </source>
</reference>
<dbReference type="STRING" id="155865.SAMN05216515_10292"/>
<accession>A0A1I7EXT2</accession>
<dbReference type="EC" id="2.7.7.3" evidence="9"/>
<dbReference type="UniPathway" id="UPA00241">
    <property type="reaction ID" value="UER00355"/>
</dbReference>
<evidence type="ECO:0000256" key="6">
    <source>
        <dbReference type="ARBA" id="ARBA00022842"/>
    </source>
</evidence>
<feature type="binding site" evidence="9">
    <location>
        <position position="50"/>
    </location>
    <ligand>
        <name>substrate</name>
    </ligand>
</feature>
<dbReference type="SUPFAM" id="SSF52374">
    <property type="entry name" value="Nucleotidylyl transferase"/>
    <property type="match status" value="1"/>
</dbReference>
<feature type="binding site" evidence="9">
    <location>
        <position position="18"/>
    </location>
    <ligand>
        <name>substrate</name>
    </ligand>
</feature>
<feature type="binding site" evidence="9">
    <location>
        <position position="82"/>
    </location>
    <ligand>
        <name>substrate</name>
    </ligand>
</feature>
<dbReference type="GO" id="GO:0004595">
    <property type="term" value="F:pantetheine-phosphate adenylyltransferase activity"/>
    <property type="evidence" value="ECO:0007669"/>
    <property type="project" value="UniProtKB-UniRule"/>
</dbReference>
<keyword evidence="12" id="KW-1185">Reference proteome</keyword>
<feature type="site" description="Transition state stabilizer" evidence="9">
    <location>
        <position position="26"/>
    </location>
</feature>
<dbReference type="Proteomes" id="UP000198817">
    <property type="component" value="Unassembled WGS sequence"/>
</dbReference>
<dbReference type="InterPro" id="IPR014729">
    <property type="entry name" value="Rossmann-like_a/b/a_fold"/>
</dbReference>
<feature type="binding site" evidence="9">
    <location>
        <position position="96"/>
    </location>
    <ligand>
        <name>substrate</name>
    </ligand>
</feature>
<feature type="binding site" evidence="9">
    <location>
        <position position="107"/>
    </location>
    <ligand>
        <name>ATP</name>
        <dbReference type="ChEBI" id="CHEBI:30616"/>
    </ligand>
</feature>
<evidence type="ECO:0000256" key="7">
    <source>
        <dbReference type="ARBA" id="ARBA00022993"/>
    </source>
</evidence>
<feature type="binding site" evidence="9">
    <location>
        <position position="26"/>
    </location>
    <ligand>
        <name>ATP</name>
        <dbReference type="ChEBI" id="CHEBI:30616"/>
    </ligand>
</feature>
<feature type="binding site" evidence="9">
    <location>
        <begin position="132"/>
        <end position="138"/>
    </location>
    <ligand>
        <name>ATP</name>
        <dbReference type="ChEBI" id="CHEBI:30616"/>
    </ligand>
</feature>
<organism evidence="11 12">
    <name type="scientific">Eubacterium pyruvativorans</name>
    <dbReference type="NCBI Taxonomy" id="155865"/>
    <lineage>
        <taxon>Bacteria</taxon>
        <taxon>Bacillati</taxon>
        <taxon>Bacillota</taxon>
        <taxon>Clostridia</taxon>
        <taxon>Eubacteriales</taxon>
        <taxon>Eubacteriaceae</taxon>
        <taxon>Eubacterium</taxon>
    </lineage>
</organism>
<dbReference type="NCBIfam" id="TIGR01510">
    <property type="entry name" value="coaD_prev_kdtB"/>
    <property type="match status" value="1"/>
</dbReference>
<comment type="function">
    <text evidence="9">Reversibly transfers an adenylyl group from ATP to 4'-phosphopantetheine, yielding dephospho-CoA (dPCoA) and pyrophosphate.</text>
</comment>
<comment type="similarity">
    <text evidence="9">Belongs to the bacterial CoaD family.</text>
</comment>
<protein>
    <recommendedName>
        <fullName evidence="9">Phosphopantetheine adenylyltransferase</fullName>
        <ecNumber evidence="9">2.7.7.3</ecNumber>
    </recommendedName>
    <alternativeName>
        <fullName evidence="9">Dephospho-CoA pyrophosphorylase</fullName>
    </alternativeName>
    <alternativeName>
        <fullName evidence="9">Pantetheine-phosphate adenylyltransferase</fullName>
        <shortName evidence="9">PPAT</shortName>
    </alternativeName>
</protein>
<comment type="cofactor">
    <cofactor evidence="9">
        <name>Mg(2+)</name>
        <dbReference type="ChEBI" id="CHEBI:18420"/>
    </cofactor>
</comment>
<evidence type="ECO:0000256" key="4">
    <source>
        <dbReference type="ARBA" id="ARBA00022741"/>
    </source>
</evidence>
<dbReference type="HAMAP" id="MF_00151">
    <property type="entry name" value="PPAT_bact"/>
    <property type="match status" value="1"/>
</dbReference>
<dbReference type="PANTHER" id="PTHR21342:SF1">
    <property type="entry name" value="PHOSPHOPANTETHEINE ADENYLYLTRANSFERASE"/>
    <property type="match status" value="1"/>
</dbReference>
<dbReference type="PANTHER" id="PTHR21342">
    <property type="entry name" value="PHOSPHOPANTETHEINE ADENYLYLTRANSFERASE"/>
    <property type="match status" value="1"/>
</dbReference>
<dbReference type="PRINTS" id="PR01020">
    <property type="entry name" value="LPSBIOSNTHSS"/>
</dbReference>
<evidence type="ECO:0000256" key="5">
    <source>
        <dbReference type="ARBA" id="ARBA00022840"/>
    </source>
</evidence>
<evidence type="ECO:0000256" key="9">
    <source>
        <dbReference type="HAMAP-Rule" id="MF_00151"/>
    </source>
</evidence>
<feature type="domain" description="Cytidyltransferase-like" evidence="10">
    <location>
        <begin position="14"/>
        <end position="142"/>
    </location>
</feature>
<sequence>MKEEQEQKNSRRALFTGSFDPITNGHLDLIRRAAPMFDELVVGVIVNPQKHSLFTTEEREELIRLVTADIPHVQVDRFSGLLADYVNEQGFCAVIRGLRNSTDFNYEISMDHMNARLFDRAETIYLMADPAYGFLSSTMAKEVVSLGGNGEGLVPDAVLRAMKAKFHQN</sequence>
<dbReference type="InterPro" id="IPR004821">
    <property type="entry name" value="Cyt_trans-like"/>
</dbReference>
<evidence type="ECO:0000256" key="8">
    <source>
        <dbReference type="ARBA" id="ARBA00029346"/>
    </source>
</evidence>
<keyword evidence="3 9" id="KW-0548">Nucleotidyltransferase</keyword>
<evidence type="ECO:0000313" key="11">
    <source>
        <dbReference type="EMBL" id="SFU28742.1"/>
    </source>
</evidence>
<feature type="binding site" evidence="9">
    <location>
        <begin position="18"/>
        <end position="19"/>
    </location>
    <ligand>
        <name>ATP</name>
        <dbReference type="ChEBI" id="CHEBI:30616"/>
    </ligand>
</feature>
<dbReference type="GO" id="GO:0005737">
    <property type="term" value="C:cytoplasm"/>
    <property type="evidence" value="ECO:0007669"/>
    <property type="project" value="UniProtKB-SubCell"/>
</dbReference>
<proteinExistence type="inferred from homology"/>
<keyword evidence="6 9" id="KW-0460">Magnesium</keyword>
<evidence type="ECO:0000256" key="1">
    <source>
        <dbReference type="ARBA" id="ARBA00022490"/>
    </source>
</evidence>
<feature type="binding site" evidence="9">
    <location>
        <begin position="97"/>
        <end position="99"/>
    </location>
    <ligand>
        <name>ATP</name>
        <dbReference type="ChEBI" id="CHEBI:30616"/>
    </ligand>
</feature>
<dbReference type="NCBIfam" id="TIGR00125">
    <property type="entry name" value="cyt_tran_rel"/>
    <property type="match status" value="1"/>
</dbReference>
<keyword evidence="2 9" id="KW-0808">Transferase</keyword>
<evidence type="ECO:0000256" key="2">
    <source>
        <dbReference type="ARBA" id="ARBA00022679"/>
    </source>
</evidence>
<comment type="catalytic activity">
    <reaction evidence="8 9">
        <text>(R)-4'-phosphopantetheine + ATP + H(+) = 3'-dephospho-CoA + diphosphate</text>
        <dbReference type="Rhea" id="RHEA:19801"/>
        <dbReference type="ChEBI" id="CHEBI:15378"/>
        <dbReference type="ChEBI" id="CHEBI:30616"/>
        <dbReference type="ChEBI" id="CHEBI:33019"/>
        <dbReference type="ChEBI" id="CHEBI:57328"/>
        <dbReference type="ChEBI" id="CHEBI:61723"/>
        <dbReference type="EC" id="2.7.7.3"/>
    </reaction>
</comment>
<dbReference type="GO" id="GO:0005524">
    <property type="term" value="F:ATP binding"/>
    <property type="evidence" value="ECO:0007669"/>
    <property type="project" value="UniProtKB-KW"/>
</dbReference>
<name>A0A1I7EXT2_9FIRM</name>
<comment type="subunit">
    <text evidence="9">Homohexamer.</text>
</comment>
<dbReference type="AlphaFoldDB" id="A0A1I7EXT2"/>
<keyword evidence="7 9" id="KW-0173">Coenzyme A biosynthesis</keyword>
<keyword evidence="1 9" id="KW-0963">Cytoplasm</keyword>
<evidence type="ECO:0000259" key="10">
    <source>
        <dbReference type="Pfam" id="PF01467"/>
    </source>
</evidence>
<dbReference type="Gene3D" id="3.40.50.620">
    <property type="entry name" value="HUPs"/>
    <property type="match status" value="1"/>
</dbReference>
<keyword evidence="5 9" id="KW-0067">ATP-binding</keyword>
<gene>
    <name evidence="9" type="primary">coaD</name>
    <name evidence="11" type="ORF">SAMN05216508_10191</name>
</gene>
<dbReference type="GO" id="GO:0015937">
    <property type="term" value="P:coenzyme A biosynthetic process"/>
    <property type="evidence" value="ECO:0007669"/>
    <property type="project" value="UniProtKB-UniRule"/>
</dbReference>
<dbReference type="Pfam" id="PF01467">
    <property type="entry name" value="CTP_transf_like"/>
    <property type="match status" value="1"/>
</dbReference>
<keyword evidence="4 9" id="KW-0547">Nucleotide-binding</keyword>